<sequence>MFGIAKRAPVARTPPRSQQVRSLWIEFEVWHAARLEEIESKIQAALKDLDTKWRSTKSRRTKKDPKELEEEKTKARLELEKTLDGNVVRQEWDKRLRGAGLQSEDWSDMTEEEQRKVEMILGADLEPEEERPHFSDAYAVVDPNSFHSLDDAWLEVKQTLRSDDQMSLDASTPSSSTSDAWSAPAYASWSSEASRSSQ</sequence>
<gene>
    <name evidence="2" type="ORF">BDP27DRAFT_463625</name>
</gene>
<dbReference type="AlphaFoldDB" id="A0A9P5Q1J5"/>
<organism evidence="2 3">
    <name type="scientific">Rhodocollybia butyracea</name>
    <dbReference type="NCBI Taxonomy" id="206335"/>
    <lineage>
        <taxon>Eukaryota</taxon>
        <taxon>Fungi</taxon>
        <taxon>Dikarya</taxon>
        <taxon>Basidiomycota</taxon>
        <taxon>Agaricomycotina</taxon>
        <taxon>Agaricomycetes</taxon>
        <taxon>Agaricomycetidae</taxon>
        <taxon>Agaricales</taxon>
        <taxon>Marasmiineae</taxon>
        <taxon>Omphalotaceae</taxon>
        <taxon>Rhodocollybia</taxon>
    </lineage>
</organism>
<evidence type="ECO:0000313" key="3">
    <source>
        <dbReference type="Proteomes" id="UP000772434"/>
    </source>
</evidence>
<evidence type="ECO:0000256" key="1">
    <source>
        <dbReference type="SAM" id="MobiDB-lite"/>
    </source>
</evidence>
<proteinExistence type="predicted"/>
<reference evidence="2" key="1">
    <citation type="submission" date="2020-11" db="EMBL/GenBank/DDBJ databases">
        <authorList>
            <consortium name="DOE Joint Genome Institute"/>
            <person name="Ahrendt S."/>
            <person name="Riley R."/>
            <person name="Andreopoulos W."/>
            <person name="Labutti K."/>
            <person name="Pangilinan J."/>
            <person name="Ruiz-Duenas F.J."/>
            <person name="Barrasa J.M."/>
            <person name="Sanchez-Garcia M."/>
            <person name="Camarero S."/>
            <person name="Miyauchi S."/>
            <person name="Serrano A."/>
            <person name="Linde D."/>
            <person name="Babiker R."/>
            <person name="Drula E."/>
            <person name="Ayuso-Fernandez I."/>
            <person name="Pacheco R."/>
            <person name="Padilla G."/>
            <person name="Ferreira P."/>
            <person name="Barriuso J."/>
            <person name="Kellner H."/>
            <person name="Castanera R."/>
            <person name="Alfaro M."/>
            <person name="Ramirez L."/>
            <person name="Pisabarro A.G."/>
            <person name="Kuo A."/>
            <person name="Tritt A."/>
            <person name="Lipzen A."/>
            <person name="He G."/>
            <person name="Yan M."/>
            <person name="Ng V."/>
            <person name="Cullen D."/>
            <person name="Martin F."/>
            <person name="Rosso M.-N."/>
            <person name="Henrissat B."/>
            <person name="Hibbett D."/>
            <person name="Martinez A.T."/>
            <person name="Grigoriev I.V."/>
        </authorList>
    </citation>
    <scope>NUCLEOTIDE SEQUENCE</scope>
    <source>
        <strain evidence="2">AH 40177</strain>
    </source>
</reference>
<keyword evidence="3" id="KW-1185">Reference proteome</keyword>
<comment type="caution">
    <text evidence="2">The sequence shown here is derived from an EMBL/GenBank/DDBJ whole genome shotgun (WGS) entry which is preliminary data.</text>
</comment>
<name>A0A9P5Q1J5_9AGAR</name>
<dbReference type="OrthoDB" id="3038408at2759"/>
<accession>A0A9P5Q1J5</accession>
<feature type="region of interest" description="Disordered" evidence="1">
    <location>
        <begin position="163"/>
        <end position="198"/>
    </location>
</feature>
<feature type="non-terminal residue" evidence="2">
    <location>
        <position position="198"/>
    </location>
</feature>
<feature type="compositionally biased region" description="Low complexity" evidence="1">
    <location>
        <begin position="167"/>
        <end position="198"/>
    </location>
</feature>
<evidence type="ECO:0000313" key="2">
    <source>
        <dbReference type="EMBL" id="KAF9071905.1"/>
    </source>
</evidence>
<dbReference type="Proteomes" id="UP000772434">
    <property type="component" value="Unassembled WGS sequence"/>
</dbReference>
<dbReference type="EMBL" id="JADNRY010000029">
    <property type="protein sequence ID" value="KAF9071905.1"/>
    <property type="molecule type" value="Genomic_DNA"/>
</dbReference>
<protein>
    <submittedName>
        <fullName evidence="2">Uncharacterized protein</fullName>
    </submittedName>
</protein>